<feature type="domain" description="Thiamin pyrophosphokinase thiamin-binding" evidence="8">
    <location>
        <begin position="199"/>
        <end position="268"/>
    </location>
</feature>
<dbReference type="SMART" id="SM00983">
    <property type="entry name" value="TPK_B1_binding"/>
    <property type="match status" value="1"/>
</dbReference>
<comment type="similarity">
    <text evidence="2 7">Belongs to the thiamine pyrophosphokinase family.</text>
</comment>
<comment type="catalytic activity">
    <reaction evidence="7">
        <text>thiamine + ATP = thiamine diphosphate + AMP + H(+)</text>
        <dbReference type="Rhea" id="RHEA:11576"/>
        <dbReference type="ChEBI" id="CHEBI:15378"/>
        <dbReference type="ChEBI" id="CHEBI:18385"/>
        <dbReference type="ChEBI" id="CHEBI:30616"/>
        <dbReference type="ChEBI" id="CHEBI:58937"/>
        <dbReference type="ChEBI" id="CHEBI:456215"/>
    </reaction>
</comment>
<evidence type="ECO:0000256" key="2">
    <source>
        <dbReference type="ARBA" id="ARBA00006785"/>
    </source>
</evidence>
<dbReference type="InterPro" id="IPR006282">
    <property type="entry name" value="Thi_PPkinase"/>
</dbReference>
<dbReference type="UniPathway" id="UPA00060">
    <property type="reaction ID" value="UER00597"/>
</dbReference>
<dbReference type="AlphaFoldDB" id="V5I9I0"/>
<evidence type="ECO:0000313" key="9">
    <source>
        <dbReference type="EMBL" id="JAB65566.1"/>
    </source>
</evidence>
<dbReference type="Gene3D" id="3.40.50.10240">
    <property type="entry name" value="Thiamin pyrophosphokinase, catalytic domain"/>
    <property type="match status" value="1"/>
</dbReference>
<reference evidence="9" key="1">
    <citation type="submission" date="2013-07" db="EMBL/GenBank/DDBJ databases">
        <title>Midgut Transcriptome Profiling of Anoplphora glabripennis, a Lignocellulose Degrading, Wood-Boring Cerambycid.</title>
        <authorList>
            <person name="Scully E.D."/>
            <person name="Hoover K."/>
            <person name="Carlson J.E."/>
            <person name="Tien M."/>
            <person name="Geib S.M."/>
        </authorList>
    </citation>
    <scope>NUCLEOTIDE SEQUENCE</scope>
</reference>
<dbReference type="InterPro" id="IPR036371">
    <property type="entry name" value="TPK_B1-bd_sf"/>
</dbReference>
<evidence type="ECO:0000256" key="5">
    <source>
        <dbReference type="ARBA" id="ARBA00022777"/>
    </source>
</evidence>
<evidence type="ECO:0000256" key="4">
    <source>
        <dbReference type="ARBA" id="ARBA00022741"/>
    </source>
</evidence>
<gene>
    <name evidence="9" type="primary">TPK1</name>
</gene>
<dbReference type="PANTHER" id="PTHR13622:SF8">
    <property type="entry name" value="THIAMIN PYROPHOSPHOKINASE 1"/>
    <property type="match status" value="1"/>
</dbReference>
<dbReference type="GO" id="GO:0006772">
    <property type="term" value="P:thiamine metabolic process"/>
    <property type="evidence" value="ECO:0007669"/>
    <property type="project" value="InterPro"/>
</dbReference>
<evidence type="ECO:0000256" key="7">
    <source>
        <dbReference type="PIRNR" id="PIRNR031057"/>
    </source>
</evidence>
<dbReference type="PANTHER" id="PTHR13622">
    <property type="entry name" value="THIAMIN PYROPHOSPHOKINASE"/>
    <property type="match status" value="1"/>
</dbReference>
<comment type="pathway">
    <text evidence="1 7">Cofactor biosynthesis; thiamine diphosphate biosynthesis; thiamine diphosphate from thiamine: step 1/1.</text>
</comment>
<dbReference type="EMBL" id="GALX01002900">
    <property type="protein sequence ID" value="JAB65566.1"/>
    <property type="molecule type" value="Transcribed_RNA"/>
</dbReference>
<keyword evidence="3 7" id="KW-0808">Transferase</keyword>
<dbReference type="GO" id="GO:0004788">
    <property type="term" value="F:thiamine diphosphokinase activity"/>
    <property type="evidence" value="ECO:0007669"/>
    <property type="project" value="UniProtKB-UniRule"/>
</dbReference>
<dbReference type="Pfam" id="PF04263">
    <property type="entry name" value="TPK_catalytic"/>
    <property type="match status" value="1"/>
</dbReference>
<dbReference type="SUPFAM" id="SSF63862">
    <property type="entry name" value="Thiamin pyrophosphokinase, substrate-binding domain"/>
    <property type="match status" value="1"/>
</dbReference>
<evidence type="ECO:0000256" key="6">
    <source>
        <dbReference type="ARBA" id="ARBA00022840"/>
    </source>
</evidence>
<proteinExistence type="inferred from homology"/>
<protein>
    <recommendedName>
        <fullName evidence="7">Thiamine pyrophosphokinase</fullName>
        <ecNumber evidence="7">2.7.6.2</ecNumber>
    </recommendedName>
</protein>
<dbReference type="Gene3D" id="2.60.120.320">
    <property type="entry name" value="Thiamin pyrophosphokinase, thiamin-binding domain"/>
    <property type="match status" value="1"/>
</dbReference>
<evidence type="ECO:0000256" key="1">
    <source>
        <dbReference type="ARBA" id="ARBA00005078"/>
    </source>
</evidence>
<keyword evidence="5 7" id="KW-0418">Kinase</keyword>
<name>V5I9I0_ANOGL</name>
<sequence length="279" mass="31923">MKNKINDLHYGNTTYKEMTNFNPVRNWAPCEELLSQYKNSDYAVIILNTPINFNQHFILNLWNQAKVRITVDGGTKKWFQWLTSHEREFKEALHPDLITGDMDSLPKDVLNYFEKRNSKIVVTPDQDETDFTKALRELKTHCNMENLQIDTVYALADTSGRFDQIMANINTLYKSRDILKNVKIYQVASSSLTWLLSKGQQHSISIPATLRKNQEWCALIPVGSPCVVSSTGLKWNLVNTKLEFGFLVSTSNTYDGSPEITVETDGPIVWSMGIETLFS</sequence>
<dbReference type="PIRSF" id="PIRSF031057">
    <property type="entry name" value="Thiamin_pyrophosphokinase"/>
    <property type="match status" value="1"/>
</dbReference>
<dbReference type="GO" id="GO:0005524">
    <property type="term" value="F:ATP binding"/>
    <property type="evidence" value="ECO:0007669"/>
    <property type="project" value="UniProtKB-UniRule"/>
</dbReference>
<dbReference type="EC" id="2.7.6.2" evidence="7"/>
<dbReference type="SUPFAM" id="SSF63999">
    <property type="entry name" value="Thiamin pyrophosphokinase, catalytic domain"/>
    <property type="match status" value="1"/>
</dbReference>
<keyword evidence="4 7" id="KW-0547">Nucleotide-binding</keyword>
<organism evidence="9">
    <name type="scientific">Anoplophora glabripennis</name>
    <name type="common">Asian longhorn beetle</name>
    <name type="synonym">Anoplophora nobilis</name>
    <dbReference type="NCBI Taxonomy" id="217634"/>
    <lineage>
        <taxon>Eukaryota</taxon>
        <taxon>Metazoa</taxon>
        <taxon>Ecdysozoa</taxon>
        <taxon>Arthropoda</taxon>
        <taxon>Hexapoda</taxon>
        <taxon>Insecta</taxon>
        <taxon>Pterygota</taxon>
        <taxon>Neoptera</taxon>
        <taxon>Endopterygota</taxon>
        <taxon>Coleoptera</taxon>
        <taxon>Polyphaga</taxon>
        <taxon>Cucujiformia</taxon>
        <taxon>Chrysomeloidea</taxon>
        <taxon>Cerambycidae</taxon>
        <taxon>Lamiinae</taxon>
        <taxon>Lamiini</taxon>
        <taxon>Anoplophora</taxon>
    </lineage>
</organism>
<dbReference type="GO" id="GO:0030975">
    <property type="term" value="F:thiamine binding"/>
    <property type="evidence" value="ECO:0007669"/>
    <property type="project" value="UniProtKB-UniRule"/>
</dbReference>
<dbReference type="InterPro" id="IPR036759">
    <property type="entry name" value="TPK_catalytic_sf"/>
</dbReference>
<dbReference type="NCBIfam" id="TIGR01378">
    <property type="entry name" value="thi_PPkinase"/>
    <property type="match status" value="1"/>
</dbReference>
<evidence type="ECO:0000256" key="3">
    <source>
        <dbReference type="ARBA" id="ARBA00022679"/>
    </source>
</evidence>
<dbReference type="GO" id="GO:0009229">
    <property type="term" value="P:thiamine diphosphate biosynthetic process"/>
    <property type="evidence" value="ECO:0007669"/>
    <property type="project" value="UniProtKB-UniRule"/>
</dbReference>
<dbReference type="Pfam" id="PF04265">
    <property type="entry name" value="TPK_B1_binding"/>
    <property type="match status" value="1"/>
</dbReference>
<dbReference type="GO" id="GO:0016301">
    <property type="term" value="F:kinase activity"/>
    <property type="evidence" value="ECO:0007669"/>
    <property type="project" value="UniProtKB-UniRule"/>
</dbReference>
<dbReference type="CDD" id="cd07995">
    <property type="entry name" value="TPK"/>
    <property type="match status" value="1"/>
</dbReference>
<dbReference type="InterPro" id="IPR007373">
    <property type="entry name" value="Thiamin_PyroPKinase_B1-bd"/>
</dbReference>
<accession>V5I9I0</accession>
<dbReference type="InterPro" id="IPR016966">
    <property type="entry name" value="Thiamin_pyrophosphokinase_euk"/>
</dbReference>
<dbReference type="FunFam" id="2.60.120.320:FF:000001">
    <property type="entry name" value="Thiamine pyrophosphokinase"/>
    <property type="match status" value="1"/>
</dbReference>
<evidence type="ECO:0000259" key="8">
    <source>
        <dbReference type="SMART" id="SM00983"/>
    </source>
</evidence>
<keyword evidence="6 7" id="KW-0067">ATP-binding</keyword>
<dbReference type="FunFam" id="3.40.50.10240:FF:000006">
    <property type="entry name" value="Thiamin pyrophosphokinase 1"/>
    <property type="match status" value="1"/>
</dbReference>
<dbReference type="InterPro" id="IPR007371">
    <property type="entry name" value="TPK_catalytic"/>
</dbReference>